<dbReference type="AlphaFoldDB" id="A0A370XDR1"/>
<feature type="signal peptide" evidence="2">
    <location>
        <begin position="1"/>
        <end position="21"/>
    </location>
</feature>
<dbReference type="RefSeq" id="WP_115476639.1">
    <property type="nucleotide sequence ID" value="NZ_QRBF01000001.1"/>
</dbReference>
<accession>A0A370XDR1</accession>
<feature type="region of interest" description="Disordered" evidence="1">
    <location>
        <begin position="100"/>
        <end position="129"/>
    </location>
</feature>
<sequence length="499" mass="53821">MERLKGMTGLLMLIALSPAFAQDDTHKLQKEVDDLQATVKELQAEVKELKAEQAKPAQAATPPSATYTSAPPATATPAAALTQVPGNQVDVIQLGEAAHTPLPAQQSVSENADSASRIDNEAPPTDPGLKGFVQIPGTETVIKLDGYAKLDTIYDIHSIGTPDFFATSAIPVPAPHDNNGNFNMQARQTRFSLDIRRPAVFDESMRFYVETDLYGGGNGSYGFRLRQAYGQLGNTYAGFGWSAYTDTDALPDTLDFAGPGGAIAPRQAGIHQFFRLGETSSLTLAAEQPSSEVSVYPQVAPDIVVNNLHGTQHAPDVIVAVRTEHNWGHLQLGGVVRQLGYTDGEQSRRVIAGGASLTGSFKVGTFAAYSDLLMFGSNWGKGIARYIADTGGLGLDAVVGPDGKLYTLTGWGAYAAYTHYWSSNWRSNLVYGVARIQHSPWLAPNDYHDTNYGAANLIWTPAPMLTVGLEVLHGRLLEQDTRYNDDTRIQGSLQYSFIK</sequence>
<evidence type="ECO:0000313" key="3">
    <source>
        <dbReference type="EMBL" id="RDS86371.1"/>
    </source>
</evidence>
<keyword evidence="4" id="KW-1185">Reference proteome</keyword>
<dbReference type="EMBL" id="QRBF01000001">
    <property type="protein sequence ID" value="RDS86371.1"/>
    <property type="molecule type" value="Genomic_DNA"/>
</dbReference>
<gene>
    <name evidence="3" type="ORF">DWU99_03700</name>
</gene>
<feature type="chain" id="PRO_5016630842" evidence="2">
    <location>
        <begin position="22"/>
        <end position="499"/>
    </location>
</feature>
<reference evidence="3 4" key="1">
    <citation type="submission" date="2018-07" db="EMBL/GenBank/DDBJ databases">
        <title>Dyella monticola sp. nov. and Dyella psychrodurans sp. nov. isolated from monsoon evergreen broad-leaved forest soil of Dinghu Mountain, China.</title>
        <authorList>
            <person name="Gao Z."/>
            <person name="Qiu L."/>
        </authorList>
    </citation>
    <scope>NUCLEOTIDE SEQUENCE [LARGE SCALE GENOMIC DNA]</scope>
    <source>
        <strain evidence="3 4">4MSK11</strain>
    </source>
</reference>
<evidence type="ECO:0000313" key="4">
    <source>
        <dbReference type="Proteomes" id="UP000255334"/>
    </source>
</evidence>
<feature type="compositionally biased region" description="Polar residues" evidence="1">
    <location>
        <begin position="103"/>
        <end position="114"/>
    </location>
</feature>
<protein>
    <submittedName>
        <fullName evidence="3">Porin</fullName>
    </submittedName>
</protein>
<keyword evidence="2" id="KW-0732">Signal</keyword>
<organism evidence="3 4">
    <name type="scientific">Dyella psychrodurans</name>
    <dbReference type="NCBI Taxonomy" id="1927960"/>
    <lineage>
        <taxon>Bacteria</taxon>
        <taxon>Pseudomonadati</taxon>
        <taxon>Pseudomonadota</taxon>
        <taxon>Gammaproteobacteria</taxon>
        <taxon>Lysobacterales</taxon>
        <taxon>Rhodanobacteraceae</taxon>
        <taxon>Dyella</taxon>
    </lineage>
</organism>
<proteinExistence type="predicted"/>
<feature type="region of interest" description="Disordered" evidence="1">
    <location>
        <begin position="50"/>
        <end position="73"/>
    </location>
</feature>
<name>A0A370XDR1_9GAMM</name>
<dbReference type="SUPFAM" id="SSF56935">
    <property type="entry name" value="Porins"/>
    <property type="match status" value="1"/>
</dbReference>
<evidence type="ECO:0000256" key="1">
    <source>
        <dbReference type="SAM" id="MobiDB-lite"/>
    </source>
</evidence>
<comment type="caution">
    <text evidence="3">The sequence shown here is derived from an EMBL/GenBank/DDBJ whole genome shotgun (WGS) entry which is preliminary data.</text>
</comment>
<dbReference type="Proteomes" id="UP000255334">
    <property type="component" value="Unassembled WGS sequence"/>
</dbReference>
<feature type="compositionally biased region" description="Low complexity" evidence="1">
    <location>
        <begin position="54"/>
        <end position="73"/>
    </location>
</feature>
<dbReference type="OrthoDB" id="190887at2"/>
<dbReference type="Pfam" id="PF19577">
    <property type="entry name" value="DcaP"/>
    <property type="match status" value="1"/>
</dbReference>
<evidence type="ECO:0000256" key="2">
    <source>
        <dbReference type="SAM" id="SignalP"/>
    </source>
</evidence>
<dbReference type="InterPro" id="IPR045748">
    <property type="entry name" value="DcaP"/>
</dbReference>